<accession>S3D7T5</accession>
<dbReference type="HOGENOM" id="CLU_023878_1_1_1"/>
<feature type="region of interest" description="Disordered" evidence="1">
    <location>
        <begin position="108"/>
        <end position="132"/>
    </location>
</feature>
<dbReference type="Pfam" id="PF25545">
    <property type="entry name" value="DUF7924"/>
    <property type="match status" value="1"/>
</dbReference>
<dbReference type="eggNOG" id="ENOG502SJYB">
    <property type="taxonomic scope" value="Eukaryota"/>
</dbReference>
<name>S3D7T5_OPHP1</name>
<feature type="compositionally biased region" description="Low complexity" evidence="1">
    <location>
        <begin position="109"/>
        <end position="121"/>
    </location>
</feature>
<dbReference type="VEuPathDB" id="FungiDB:F503_07266"/>
<dbReference type="STRING" id="1262450.S3D7T5"/>
<protein>
    <recommendedName>
        <fullName evidence="2">DUF7924 domain-containing protein</fullName>
    </recommendedName>
</protein>
<gene>
    <name evidence="3" type="ORF">F503_07266</name>
</gene>
<reference evidence="3 4" key="1">
    <citation type="journal article" date="2013" name="BMC Genomics">
        <title>The genome and transcriptome of the pine saprophyte Ophiostoma piceae, and a comparison with the bark beetle-associated pine pathogen Grosmannia clavigera.</title>
        <authorList>
            <person name="Haridas S."/>
            <person name="Wang Y."/>
            <person name="Lim L."/>
            <person name="Massoumi Alamouti S."/>
            <person name="Jackman S."/>
            <person name="Docking R."/>
            <person name="Robertson G."/>
            <person name="Birol I."/>
            <person name="Bohlmann J."/>
            <person name="Breuil C."/>
        </authorList>
    </citation>
    <scope>NUCLEOTIDE SEQUENCE [LARGE SCALE GENOMIC DNA]</scope>
    <source>
        <strain evidence="3 4">UAMH 11346</strain>
    </source>
</reference>
<evidence type="ECO:0000259" key="2">
    <source>
        <dbReference type="Pfam" id="PF25545"/>
    </source>
</evidence>
<dbReference type="AlphaFoldDB" id="S3D7T5"/>
<evidence type="ECO:0000313" key="3">
    <source>
        <dbReference type="EMBL" id="EPE09490.1"/>
    </source>
</evidence>
<sequence>MAGQTPNRQHVDHSDTEPPTNKTKAWQYPPEFWDRLSKISLTHLAIKEHNRRVRLQQHSSLLPPVLNEHFVVHALPSKDLVSFARHGGPDLSDLRGFRQPFVAMSANDSTSTLLTSATTKSPKSKKSTPYNRDFDLHLTDHGVRPLYSSQSPNLSGIQEALAAARPSPTLSLFSEAAFRRFQQSDAQAKDEDDVVAHILPTILGPHQPARGSARNTIFKNLEPLTDGTIAPAVPDIYDGAHPEDLSQPIRNALGHHIMPSTMQDKPLAPNFFVEAKGPNGSTAVAIRQVRYAGAVGSRAMHSLQNYGEEEPKYDSESYAFSFIYHDGQLKLYAHHTTAPTSERGRPEYHMTQVDTWGMTGNINSFRRGATAFRNARDMAQRHRDSFIQAANARALHSKTSASQDVTGTPEESDTVIDCSDWRLADEKLQQYIAAASRDGV</sequence>
<dbReference type="EMBL" id="KE148147">
    <property type="protein sequence ID" value="EPE09490.1"/>
    <property type="molecule type" value="Genomic_DNA"/>
</dbReference>
<dbReference type="OMA" id="TYRWHRT"/>
<dbReference type="OrthoDB" id="5336565at2759"/>
<organism evidence="3 4">
    <name type="scientific">Ophiostoma piceae (strain UAMH 11346)</name>
    <name type="common">Sap stain fungus</name>
    <dbReference type="NCBI Taxonomy" id="1262450"/>
    <lineage>
        <taxon>Eukaryota</taxon>
        <taxon>Fungi</taxon>
        <taxon>Dikarya</taxon>
        <taxon>Ascomycota</taxon>
        <taxon>Pezizomycotina</taxon>
        <taxon>Sordariomycetes</taxon>
        <taxon>Sordariomycetidae</taxon>
        <taxon>Ophiostomatales</taxon>
        <taxon>Ophiostomataceae</taxon>
        <taxon>Ophiostoma</taxon>
    </lineage>
</organism>
<dbReference type="InterPro" id="IPR057684">
    <property type="entry name" value="DUF7924"/>
</dbReference>
<dbReference type="Proteomes" id="UP000016923">
    <property type="component" value="Unassembled WGS sequence"/>
</dbReference>
<evidence type="ECO:0000256" key="1">
    <source>
        <dbReference type="SAM" id="MobiDB-lite"/>
    </source>
</evidence>
<feature type="domain" description="DUF7924" evidence="2">
    <location>
        <begin position="231"/>
        <end position="361"/>
    </location>
</feature>
<evidence type="ECO:0000313" key="4">
    <source>
        <dbReference type="Proteomes" id="UP000016923"/>
    </source>
</evidence>
<feature type="region of interest" description="Disordered" evidence="1">
    <location>
        <begin position="1"/>
        <end position="26"/>
    </location>
</feature>
<keyword evidence="4" id="KW-1185">Reference proteome</keyword>
<proteinExistence type="predicted"/>